<dbReference type="EMBL" id="JAJFZV010000018">
    <property type="protein sequence ID" value="MCC3299487.1"/>
    <property type="molecule type" value="Genomic_DNA"/>
</dbReference>
<organism evidence="1 2">
    <name type="scientific">Arthrobacter caoxuetaonis</name>
    <dbReference type="NCBI Taxonomy" id="2886935"/>
    <lineage>
        <taxon>Bacteria</taxon>
        <taxon>Bacillati</taxon>
        <taxon>Actinomycetota</taxon>
        <taxon>Actinomycetes</taxon>
        <taxon>Micrococcales</taxon>
        <taxon>Micrococcaceae</taxon>
        <taxon>Arthrobacter</taxon>
    </lineage>
</organism>
<evidence type="ECO:0000313" key="2">
    <source>
        <dbReference type="Proteomes" id="UP001139158"/>
    </source>
</evidence>
<protein>
    <submittedName>
        <fullName evidence="1">Uncharacterized protein</fullName>
    </submittedName>
</protein>
<evidence type="ECO:0000313" key="1">
    <source>
        <dbReference type="EMBL" id="MCC3299487.1"/>
    </source>
</evidence>
<sequence length="183" mass="19872">MGNSAKNKGDRFEREAVTALVELLPEFAVENPMRMLGAGRKDDIGDLSVLPDTAVQVRAKKDMGQAIRSSAEDSVKQAANGRVPYALGMVPILGTRANQVRWLACTALDAWPGGMDPVAEFAIVSKALAWVRDDAGPHGYRPWQRLERVGLLRGPGYPALIAPLEAWTDAYRRMSEADTLLAA</sequence>
<comment type="caution">
    <text evidence="1">The sequence shown here is derived from an EMBL/GenBank/DDBJ whole genome shotgun (WGS) entry which is preliminary data.</text>
</comment>
<dbReference type="AlphaFoldDB" id="A0A9X1SE29"/>
<dbReference type="Proteomes" id="UP001139158">
    <property type="component" value="Unassembled WGS sequence"/>
</dbReference>
<keyword evidence="2" id="KW-1185">Reference proteome</keyword>
<proteinExistence type="predicted"/>
<gene>
    <name evidence="1" type="ORF">LJ757_16965</name>
</gene>
<accession>A0A9X1SE29</accession>
<reference evidence="1" key="1">
    <citation type="submission" date="2021-10" db="EMBL/GenBank/DDBJ databases">
        <title>Novel species in genus Arthrobacter.</title>
        <authorList>
            <person name="Liu Y."/>
        </authorList>
    </citation>
    <scope>NUCLEOTIDE SEQUENCE</scope>
    <source>
        <strain evidence="1">Zg-Y453</strain>
    </source>
</reference>
<dbReference type="RefSeq" id="WP_227897473.1">
    <property type="nucleotide sequence ID" value="NZ_CP099467.1"/>
</dbReference>
<name>A0A9X1SE29_9MICC</name>